<feature type="signal peptide" evidence="1">
    <location>
        <begin position="1"/>
        <end position="19"/>
    </location>
</feature>
<dbReference type="AlphaFoldDB" id="L7MA35"/>
<accession>L7MA35</accession>
<feature type="chain" id="PRO_5003981138" evidence="1">
    <location>
        <begin position="20"/>
        <end position="165"/>
    </location>
</feature>
<sequence length="165" mass="17194">MRAAVVALILLAITPVAIDAGIGRALAKILAKLPKALKVVTLIRPRKSIVRVLLGSRAQMSTLLGLDAINTALDFVPPPGGFQSGPEGYRGPGISGTAKVLKGGYTWSGCTSCECRFIFNASFYGNNIGCTSSARLKCTCATDACTEGRMAECANEVAAKPLLYA</sequence>
<protein>
    <submittedName>
        <fullName evidence="2">Putative secreted peptide</fullName>
    </submittedName>
</protein>
<organism evidence="2">
    <name type="scientific">Rhipicephalus pulchellus</name>
    <name type="common">Yellow backed tick</name>
    <name type="synonym">Dermacentor pulchellus</name>
    <dbReference type="NCBI Taxonomy" id="72859"/>
    <lineage>
        <taxon>Eukaryota</taxon>
        <taxon>Metazoa</taxon>
        <taxon>Ecdysozoa</taxon>
        <taxon>Arthropoda</taxon>
        <taxon>Chelicerata</taxon>
        <taxon>Arachnida</taxon>
        <taxon>Acari</taxon>
        <taxon>Parasitiformes</taxon>
        <taxon>Ixodida</taxon>
        <taxon>Ixodoidea</taxon>
        <taxon>Ixodidae</taxon>
        <taxon>Rhipicephalinae</taxon>
        <taxon>Rhipicephalus</taxon>
        <taxon>Rhipicephalus</taxon>
    </lineage>
</organism>
<dbReference type="EMBL" id="GACK01004312">
    <property type="protein sequence ID" value="JAA60722.1"/>
    <property type="molecule type" value="mRNA"/>
</dbReference>
<reference evidence="2" key="1">
    <citation type="submission" date="2012-11" db="EMBL/GenBank/DDBJ databases">
        <authorList>
            <person name="Lucero-Rivera Y.E."/>
            <person name="Tovar-Ramirez D."/>
        </authorList>
    </citation>
    <scope>NUCLEOTIDE SEQUENCE</scope>
    <source>
        <tissue evidence="2">Salivary gland</tissue>
    </source>
</reference>
<evidence type="ECO:0000256" key="1">
    <source>
        <dbReference type="SAM" id="SignalP"/>
    </source>
</evidence>
<keyword evidence="1" id="KW-0732">Signal</keyword>
<name>L7MA35_RHIPC</name>
<reference evidence="2" key="2">
    <citation type="journal article" date="2015" name="J. Proteomics">
        <title>Sexual differences in the sialomes of the zebra tick, Rhipicephalus pulchellus.</title>
        <authorList>
            <person name="Tan A.W."/>
            <person name="Francischetti I.M."/>
            <person name="Slovak M."/>
            <person name="Kini R.M."/>
            <person name="Ribeiro J.M."/>
        </authorList>
    </citation>
    <scope>NUCLEOTIDE SEQUENCE</scope>
    <source>
        <tissue evidence="2">Salivary gland</tissue>
    </source>
</reference>
<evidence type="ECO:0000313" key="2">
    <source>
        <dbReference type="EMBL" id="JAA60722.1"/>
    </source>
</evidence>
<proteinExistence type="evidence at transcript level"/>